<dbReference type="InterPro" id="IPR003593">
    <property type="entry name" value="AAA+_ATPase"/>
</dbReference>
<dbReference type="GO" id="GO:0016887">
    <property type="term" value="F:ATP hydrolysis activity"/>
    <property type="evidence" value="ECO:0007669"/>
    <property type="project" value="InterPro"/>
</dbReference>
<evidence type="ECO:0000313" key="12">
    <source>
        <dbReference type="Proteomes" id="UP000077875"/>
    </source>
</evidence>
<dbReference type="PANTHER" id="PTHR43297">
    <property type="entry name" value="OLIGOPEPTIDE TRANSPORT ATP-BINDING PROTEIN APPD"/>
    <property type="match status" value="1"/>
</dbReference>
<evidence type="ECO:0000256" key="6">
    <source>
        <dbReference type="ARBA" id="ARBA00022741"/>
    </source>
</evidence>
<evidence type="ECO:0000256" key="7">
    <source>
        <dbReference type="ARBA" id="ARBA00022840"/>
    </source>
</evidence>
<dbReference type="STRING" id="376489.A5892_11885"/>
<comment type="similarity">
    <text evidence="2">Belongs to the ABC transporter superfamily.</text>
</comment>
<keyword evidence="8" id="KW-1278">Translocase</keyword>
<dbReference type="NCBIfam" id="NF008453">
    <property type="entry name" value="PRK11308.1"/>
    <property type="match status" value="2"/>
</dbReference>
<dbReference type="RefSeq" id="WP_064122985.1">
    <property type="nucleotide sequence ID" value="NZ_CP015243.1"/>
</dbReference>
<evidence type="ECO:0000256" key="5">
    <source>
        <dbReference type="ARBA" id="ARBA00022519"/>
    </source>
</evidence>
<dbReference type="KEGG" id="haa:A5892_11885"/>
<dbReference type="EMBL" id="CP015243">
    <property type="protein sequence ID" value="ANF58079.1"/>
    <property type="molecule type" value="Genomic_DNA"/>
</dbReference>
<keyword evidence="3" id="KW-0813">Transport</keyword>
<dbReference type="SUPFAM" id="SSF52540">
    <property type="entry name" value="P-loop containing nucleoside triphosphate hydrolases"/>
    <property type="match status" value="2"/>
</dbReference>
<keyword evidence="6" id="KW-0547">Nucleotide-binding</keyword>
<evidence type="ECO:0000256" key="4">
    <source>
        <dbReference type="ARBA" id="ARBA00022475"/>
    </source>
</evidence>
<organism evidence="11 12">
    <name type="scientific">Halotalea alkalilenta</name>
    <dbReference type="NCBI Taxonomy" id="376489"/>
    <lineage>
        <taxon>Bacteria</taxon>
        <taxon>Pseudomonadati</taxon>
        <taxon>Pseudomonadota</taxon>
        <taxon>Gammaproteobacteria</taxon>
        <taxon>Oceanospirillales</taxon>
        <taxon>Halomonadaceae</taxon>
        <taxon>Halotalea</taxon>
    </lineage>
</organism>
<dbReference type="Pfam" id="PF00005">
    <property type="entry name" value="ABC_tran"/>
    <property type="match status" value="2"/>
</dbReference>
<dbReference type="Proteomes" id="UP000077875">
    <property type="component" value="Chromosome"/>
</dbReference>
<dbReference type="InterPro" id="IPR027417">
    <property type="entry name" value="P-loop_NTPase"/>
</dbReference>
<reference evidence="11 12" key="1">
    <citation type="submission" date="2016-04" db="EMBL/GenBank/DDBJ databases">
        <title>Complete Genome Sequence of Halotalea alkalilenta IHB B 13600.</title>
        <authorList>
            <person name="Swarnkar M.K."/>
            <person name="Sharma A."/>
            <person name="Kaushal K."/>
            <person name="Soni R."/>
            <person name="Rana S."/>
            <person name="Singh A.K."/>
            <person name="Gulati A."/>
        </authorList>
    </citation>
    <scope>NUCLEOTIDE SEQUENCE [LARGE SCALE GENOMIC DNA]</scope>
    <source>
        <strain evidence="11 12">IHB B 13600</strain>
    </source>
</reference>
<name>A0A172YFN1_9GAMM</name>
<proteinExistence type="inferred from homology"/>
<dbReference type="SMART" id="SM00382">
    <property type="entry name" value="AAA"/>
    <property type="match status" value="2"/>
</dbReference>
<dbReference type="CDD" id="cd03257">
    <property type="entry name" value="ABC_NikE_OppD_transporters"/>
    <property type="match status" value="2"/>
</dbReference>
<dbReference type="GO" id="GO:0005886">
    <property type="term" value="C:plasma membrane"/>
    <property type="evidence" value="ECO:0007669"/>
    <property type="project" value="UniProtKB-SubCell"/>
</dbReference>
<dbReference type="PANTHER" id="PTHR43297:SF14">
    <property type="entry name" value="ATPASE AAA-TYPE CORE DOMAIN-CONTAINING PROTEIN"/>
    <property type="match status" value="1"/>
</dbReference>
<protein>
    <submittedName>
        <fullName evidence="11">Microcin ABC transporter ATP-binding protein</fullName>
    </submittedName>
</protein>
<dbReference type="InterPro" id="IPR050388">
    <property type="entry name" value="ABC_Ni/Peptide_Import"/>
</dbReference>
<keyword evidence="7 11" id="KW-0067">ATP-binding</keyword>
<evidence type="ECO:0000256" key="2">
    <source>
        <dbReference type="ARBA" id="ARBA00005417"/>
    </source>
</evidence>
<dbReference type="PROSITE" id="PS50893">
    <property type="entry name" value="ABC_TRANSPORTER_2"/>
    <property type="match status" value="2"/>
</dbReference>
<dbReference type="InterPro" id="IPR017871">
    <property type="entry name" value="ABC_transporter-like_CS"/>
</dbReference>
<evidence type="ECO:0000259" key="10">
    <source>
        <dbReference type="PROSITE" id="PS50893"/>
    </source>
</evidence>
<dbReference type="NCBIfam" id="NF007739">
    <property type="entry name" value="PRK10419.1"/>
    <property type="match status" value="2"/>
</dbReference>
<evidence type="ECO:0000256" key="9">
    <source>
        <dbReference type="ARBA" id="ARBA00023136"/>
    </source>
</evidence>
<evidence type="ECO:0000256" key="1">
    <source>
        <dbReference type="ARBA" id="ARBA00004417"/>
    </source>
</evidence>
<keyword evidence="4" id="KW-1003">Cell membrane</keyword>
<evidence type="ECO:0000313" key="11">
    <source>
        <dbReference type="EMBL" id="ANF58079.1"/>
    </source>
</evidence>
<dbReference type="PROSITE" id="PS00211">
    <property type="entry name" value="ABC_TRANSPORTER_1"/>
    <property type="match status" value="2"/>
</dbReference>
<dbReference type="InterPro" id="IPR003439">
    <property type="entry name" value="ABC_transporter-like_ATP-bd"/>
</dbReference>
<sequence>MTLSRPNQASTIDAEEVMRLEDLCVEFDGQRVVDGLSLEVRAGETVALVGESGSGKSITALAALGLLPREAKVGGGRWLAGQRLDDLAVRDWRRLRGGEVGMIFQEPMSSLNPLHTVGRQIGETLKLHQGLDAGARRRRVLELLRLVRLPRVERLIDAYPHALSGGQRQRVMIAMAIANDPKLLIADEPTTALDVTIAREVLALIEDLRERLGMGVLLITHDLNLVRRHAQRVCVLCRGRTEDYGDTERVFEAPGSSYTRALIDAEPDGRPIPLEADAEPLLDARGLSVEYRANRRLFARQAPAFTALSPIDVTLARGETLGVVGESGSGKSTLALALARLVPSSGEILFAGERLDLLQDAALRRRRRDIAMVFQDPYGSLSPRMSVTDIISEGLRFHHPELTREQVDDRVLTTLDAVELDRGIAGRYPHEFSGGQRARIALARSLILEPKLLILDEPTSALDRQVQKRLIVLLRRLQAERGLSYLFISHDLAVVRAVAHRILVLKEGRLIECRECQALIDAPDSDYTRGLIEASLLKPSVQQP</sequence>
<dbReference type="GO" id="GO:0005524">
    <property type="term" value="F:ATP binding"/>
    <property type="evidence" value="ECO:0007669"/>
    <property type="project" value="UniProtKB-KW"/>
</dbReference>
<evidence type="ECO:0000256" key="3">
    <source>
        <dbReference type="ARBA" id="ARBA00022448"/>
    </source>
</evidence>
<dbReference type="Gene3D" id="3.40.50.300">
    <property type="entry name" value="P-loop containing nucleotide triphosphate hydrolases"/>
    <property type="match status" value="2"/>
</dbReference>
<feature type="domain" description="ABC transporter" evidence="10">
    <location>
        <begin position="18"/>
        <end position="263"/>
    </location>
</feature>
<dbReference type="AlphaFoldDB" id="A0A172YFN1"/>
<keyword evidence="5" id="KW-0997">Cell inner membrane</keyword>
<keyword evidence="12" id="KW-1185">Reference proteome</keyword>
<comment type="subcellular location">
    <subcellularLocation>
        <location evidence="1">Cell inner membrane</location>
        <topology evidence="1">Peripheral membrane protein</topology>
    </subcellularLocation>
</comment>
<evidence type="ECO:0000256" key="8">
    <source>
        <dbReference type="ARBA" id="ARBA00022967"/>
    </source>
</evidence>
<feature type="domain" description="ABC transporter" evidence="10">
    <location>
        <begin position="291"/>
        <end position="532"/>
    </location>
</feature>
<accession>A0A172YFN1</accession>
<keyword evidence="9" id="KW-0472">Membrane</keyword>
<gene>
    <name evidence="11" type="ORF">A5892_11885</name>
</gene>